<feature type="region of interest" description="Disordered" evidence="2">
    <location>
        <begin position="465"/>
        <end position="485"/>
    </location>
</feature>
<proteinExistence type="predicted"/>
<dbReference type="InterPro" id="IPR052048">
    <property type="entry name" value="ST_Response_Regulator"/>
</dbReference>
<evidence type="ECO:0000259" key="3">
    <source>
        <dbReference type="PROSITE" id="PS50110"/>
    </source>
</evidence>
<dbReference type="PANTHER" id="PTHR43228:SF1">
    <property type="entry name" value="TWO-COMPONENT RESPONSE REGULATOR ARR22"/>
    <property type="match status" value="1"/>
</dbReference>
<dbReference type="Gene3D" id="3.40.50.2300">
    <property type="match status" value="1"/>
</dbReference>
<dbReference type="Pfam" id="PF00072">
    <property type="entry name" value="Response_reg"/>
    <property type="match status" value="1"/>
</dbReference>
<dbReference type="AlphaFoldDB" id="A0A7S3DL98"/>
<dbReference type="InterPro" id="IPR001789">
    <property type="entry name" value="Sig_transdc_resp-reg_receiver"/>
</dbReference>
<accession>A0A7S3DL98</accession>
<organism evidence="4">
    <name type="scientific">Palpitomonas bilix</name>
    <dbReference type="NCBI Taxonomy" id="652834"/>
    <lineage>
        <taxon>Eukaryota</taxon>
        <taxon>Eukaryota incertae sedis</taxon>
    </lineage>
</organism>
<feature type="domain" description="Response regulatory" evidence="3">
    <location>
        <begin position="496"/>
        <end position="611"/>
    </location>
</feature>
<gene>
    <name evidence="4" type="ORF">PBIL07802_LOCUS23795</name>
</gene>
<feature type="compositionally biased region" description="Basic and acidic residues" evidence="2">
    <location>
        <begin position="473"/>
        <end position="485"/>
    </location>
</feature>
<dbReference type="PROSITE" id="PS50110">
    <property type="entry name" value="RESPONSE_REGULATORY"/>
    <property type="match status" value="1"/>
</dbReference>
<evidence type="ECO:0000256" key="2">
    <source>
        <dbReference type="SAM" id="MobiDB-lite"/>
    </source>
</evidence>
<keyword evidence="1" id="KW-0597">Phosphoprotein</keyword>
<feature type="modified residue" description="4-aspartylphosphate" evidence="1">
    <location>
        <position position="545"/>
    </location>
</feature>
<dbReference type="PANTHER" id="PTHR43228">
    <property type="entry name" value="TWO-COMPONENT RESPONSE REGULATOR"/>
    <property type="match status" value="1"/>
</dbReference>
<dbReference type="EMBL" id="HBIB01036618">
    <property type="protein sequence ID" value="CAE0261502.1"/>
    <property type="molecule type" value="Transcribed_RNA"/>
</dbReference>
<dbReference type="InterPro" id="IPR011006">
    <property type="entry name" value="CheY-like_superfamily"/>
</dbReference>
<dbReference type="SMART" id="SM00448">
    <property type="entry name" value="REC"/>
    <property type="match status" value="1"/>
</dbReference>
<reference evidence="4" key="1">
    <citation type="submission" date="2021-01" db="EMBL/GenBank/DDBJ databases">
        <authorList>
            <person name="Corre E."/>
            <person name="Pelletier E."/>
            <person name="Niang G."/>
            <person name="Scheremetjew M."/>
            <person name="Finn R."/>
            <person name="Kale V."/>
            <person name="Holt S."/>
            <person name="Cochrane G."/>
            <person name="Meng A."/>
            <person name="Brown T."/>
            <person name="Cohen L."/>
        </authorList>
    </citation>
    <scope>NUCLEOTIDE SEQUENCE</scope>
    <source>
        <strain evidence="4">NIES-2562</strain>
    </source>
</reference>
<evidence type="ECO:0000256" key="1">
    <source>
        <dbReference type="PROSITE-ProRule" id="PRU00169"/>
    </source>
</evidence>
<name>A0A7S3DL98_9EUKA</name>
<dbReference type="CDD" id="cd17546">
    <property type="entry name" value="REC_hyHK_CKI1_RcsC-like"/>
    <property type="match status" value="1"/>
</dbReference>
<evidence type="ECO:0000313" key="4">
    <source>
        <dbReference type="EMBL" id="CAE0261502.1"/>
    </source>
</evidence>
<dbReference type="GO" id="GO:0000160">
    <property type="term" value="P:phosphorelay signal transduction system"/>
    <property type="evidence" value="ECO:0007669"/>
    <property type="project" value="InterPro"/>
</dbReference>
<sequence length="619" mass="68108">MGEERNVVFLLDNKAKIVEAFSCVGEDIEQVVYGRDRSEWKGKAWIFGVYDVHVPRAIQFCSKSKGSIRLVRKVISDGQVKLVEVVSTRFSHSSARAIVVERENSERGDRQEIESKLDASLSKVLPADEFAEVIESSGKINDITANATTILGGLAKVRGSSFESHFLGKDKGLVKECLRQAFKSPGRVAEQVVKRRRGMEEGVATMHLRATFDSSASVIHCISRDLSAAVAEEGLHSQLLTSTLDAVQSFFGQSDSALLLLNRPTVVLETIGLERVGRLFARGVQSKAESTRMDAGSSAASVLGVEGSKAAVRGSLANSTPDRDPEKCPIEPSLIVGRAYSVMIHPDDCKRVCDAFEQVQTGKRTAAAEGVRRLTAKGWMPFTMFVLSISKEKGKTEGMLVIEKLAAHQPGSHNSIGQQLDMIVPPAKKEEEKIAHAVPLYDATDVEIESERAWKKLRQVGKVTSNGKNGVDGGKDRRRAHDSLKDEASRWVRPLHVLVTDDQEMDRRSLMRMVQKMGHTVEVAENGDDAVTLLAQRKFDLAFMDIQMPKLQGDEAIRKARLMGIEIPIIAVTRMVQDTYHKKQLVEAGATNFTPKPVRPAAVRALLHYHAAPLLSNEE</sequence>
<dbReference type="SUPFAM" id="SSF52172">
    <property type="entry name" value="CheY-like"/>
    <property type="match status" value="1"/>
</dbReference>
<protein>
    <recommendedName>
        <fullName evidence="3">Response regulatory domain-containing protein</fullName>
    </recommendedName>
</protein>